<dbReference type="PROSITE" id="PS50850">
    <property type="entry name" value="MFS"/>
    <property type="match status" value="1"/>
</dbReference>
<evidence type="ECO:0000313" key="8">
    <source>
        <dbReference type="EMBL" id="OXY83128.1"/>
    </source>
</evidence>
<dbReference type="SUPFAM" id="SSF103473">
    <property type="entry name" value="MFS general substrate transporter"/>
    <property type="match status" value="1"/>
</dbReference>
<protein>
    <submittedName>
        <fullName evidence="7">Major facilitator superfamily transporter</fullName>
    </submittedName>
</protein>
<feature type="region of interest" description="Disordered" evidence="4">
    <location>
        <begin position="421"/>
        <end position="445"/>
    </location>
</feature>
<evidence type="ECO:0000313" key="7">
    <source>
        <dbReference type="EMBL" id="AEQ39140.1"/>
    </source>
</evidence>
<proteinExistence type="predicted"/>
<dbReference type="RefSeq" id="WP_094199903.1">
    <property type="nucleotide sequence ID" value="NZ_NBIM01000001.1"/>
</dbReference>
<dbReference type="GO" id="GO:0005886">
    <property type="term" value="C:plasma membrane"/>
    <property type="evidence" value="ECO:0007669"/>
    <property type="project" value="TreeGrafter"/>
</dbReference>
<feature type="transmembrane region" description="Helical" evidence="5">
    <location>
        <begin position="292"/>
        <end position="313"/>
    </location>
</feature>
<dbReference type="InterPro" id="IPR036259">
    <property type="entry name" value="MFS_trans_sf"/>
</dbReference>
<dbReference type="OrthoDB" id="9810614at2"/>
<feature type="transmembrane region" description="Helical" evidence="5">
    <location>
        <begin position="98"/>
        <end position="121"/>
    </location>
</feature>
<evidence type="ECO:0000313" key="9">
    <source>
        <dbReference type="Proteomes" id="UP000242757"/>
    </source>
</evidence>
<reference evidence="8 9" key="2">
    <citation type="submission" date="2017-08" db="EMBL/GenBank/DDBJ databases">
        <title>A Genome Sequence of Oceanimonas doudoroffii ATCC 27123T.</title>
        <authorList>
            <person name="Brennan M.A."/>
            <person name="Maclea K.S."/>
            <person name="Mcclelland W.D."/>
            <person name="Trachtenberg A.M."/>
        </authorList>
    </citation>
    <scope>NUCLEOTIDE SEQUENCE [LARGE SCALE GENOMIC DNA]</scope>
    <source>
        <strain evidence="8 9">ATCC 27123</strain>
    </source>
</reference>
<feature type="transmembrane region" description="Helical" evidence="5">
    <location>
        <begin position="325"/>
        <end position="346"/>
    </location>
</feature>
<accession>G5CZI4</accession>
<feature type="transmembrane region" description="Helical" evidence="5">
    <location>
        <begin position="199"/>
        <end position="226"/>
    </location>
</feature>
<dbReference type="GO" id="GO:0022857">
    <property type="term" value="F:transmembrane transporter activity"/>
    <property type="evidence" value="ECO:0007669"/>
    <property type="project" value="InterPro"/>
</dbReference>
<dbReference type="InterPro" id="IPR047200">
    <property type="entry name" value="MFS_YcaD-like"/>
</dbReference>
<keyword evidence="9" id="KW-1185">Reference proteome</keyword>
<dbReference type="EMBL" id="JN541240">
    <property type="protein sequence ID" value="AEQ39140.1"/>
    <property type="molecule type" value="Genomic_DNA"/>
</dbReference>
<dbReference type="PANTHER" id="PTHR23521:SF3">
    <property type="entry name" value="MFS TRANSPORTER"/>
    <property type="match status" value="1"/>
</dbReference>
<dbReference type="InterPro" id="IPR020846">
    <property type="entry name" value="MFS_dom"/>
</dbReference>
<keyword evidence="1 5" id="KW-0812">Transmembrane</keyword>
<feature type="domain" description="Major facilitator superfamily (MFS) profile" evidence="6">
    <location>
        <begin position="4"/>
        <end position="382"/>
    </location>
</feature>
<keyword evidence="2 5" id="KW-1133">Transmembrane helix</keyword>
<evidence type="ECO:0000256" key="4">
    <source>
        <dbReference type="SAM" id="MobiDB-lite"/>
    </source>
</evidence>
<feature type="transmembrane region" description="Helical" evidence="5">
    <location>
        <begin position="161"/>
        <end position="179"/>
    </location>
</feature>
<evidence type="ECO:0000256" key="2">
    <source>
        <dbReference type="ARBA" id="ARBA00022989"/>
    </source>
</evidence>
<dbReference type="Proteomes" id="UP000242757">
    <property type="component" value="Unassembled WGS sequence"/>
</dbReference>
<feature type="transmembrane region" description="Helical" evidence="5">
    <location>
        <begin position="238"/>
        <end position="260"/>
    </location>
</feature>
<keyword evidence="3 5" id="KW-0472">Membrane</keyword>
<sequence>MQMRLIFISLLALFASLVLLLVGNAFLVTLLGLRFSALGASSSSIGLVMVCYSAGFVIGSCYAEKVIKRVGHIRAFSVFASLAAMSALLYSVSDSLLLWGGLRVVGGLSIASLYIVIESWFSAVASNANRAKIFSLYQVAVYCSSAAGQLLLGLGEPADNLLLSVSAILIMAAIIPLSLSRMHSPELVEVQSKMSLWALFHTAPLGMVASFIVGIFLGTFFGLVPLFASLSGLGNDEIALYMFGAILAAMLTAWPVGWICDRLQRSYVLLIVTLLTVVACLANAFLANESFLLRLAAICVCMGLGSTIYPIAVAITHDIVDRSQVITASSGLMLSYAFGSVLGPFFVSLLMESYGPEALFHTLSLTLVFMAVYTLYRQYRQPPIPLEGQEHFVSTSPDVHVISDIDPRNDDFCETPIENIFRDHEPQEPHQEPKAGECLSKGNEG</sequence>
<evidence type="ECO:0000259" key="6">
    <source>
        <dbReference type="PROSITE" id="PS50850"/>
    </source>
</evidence>
<dbReference type="PANTHER" id="PTHR23521">
    <property type="entry name" value="TRANSPORTER MFS SUPERFAMILY"/>
    <property type="match status" value="1"/>
</dbReference>
<dbReference type="Gene3D" id="1.20.1250.20">
    <property type="entry name" value="MFS general substrate transporter like domains"/>
    <property type="match status" value="2"/>
</dbReference>
<dbReference type="AlphaFoldDB" id="G5CZI4"/>
<dbReference type="CDD" id="cd17477">
    <property type="entry name" value="MFS_YcaD_like"/>
    <property type="match status" value="1"/>
</dbReference>
<name>G5CZI4_9GAMM</name>
<reference evidence="7" key="1">
    <citation type="submission" date="2011-08" db="EMBL/GenBank/DDBJ databases">
        <title>Multiple DMSP Lyases in the gamma-Proteobacterium Oceanimonas doudoroffii.</title>
        <authorList>
            <person name="Curson A.R.J."/>
            <person name="Fowler E.K."/>
            <person name="Dickens S."/>
            <person name="Johnston A.W.B."/>
            <person name="Todd J.D."/>
        </authorList>
    </citation>
    <scope>NUCLEOTIDE SEQUENCE</scope>
    <source>
        <strain evidence="7">DSM 7028</strain>
    </source>
</reference>
<evidence type="ECO:0000256" key="1">
    <source>
        <dbReference type="ARBA" id="ARBA00022692"/>
    </source>
</evidence>
<feature type="transmembrane region" description="Helical" evidence="5">
    <location>
        <begin position="75"/>
        <end position="92"/>
    </location>
</feature>
<dbReference type="Pfam" id="PF07690">
    <property type="entry name" value="MFS_1"/>
    <property type="match status" value="1"/>
</dbReference>
<feature type="transmembrane region" description="Helical" evidence="5">
    <location>
        <begin position="267"/>
        <end position="286"/>
    </location>
</feature>
<dbReference type="InterPro" id="IPR011701">
    <property type="entry name" value="MFS"/>
</dbReference>
<feature type="transmembrane region" description="Helical" evidence="5">
    <location>
        <begin position="133"/>
        <end position="155"/>
    </location>
</feature>
<evidence type="ECO:0000256" key="3">
    <source>
        <dbReference type="ARBA" id="ARBA00023136"/>
    </source>
</evidence>
<feature type="compositionally biased region" description="Basic and acidic residues" evidence="4">
    <location>
        <begin position="421"/>
        <end position="435"/>
    </location>
</feature>
<gene>
    <name evidence="8" type="ORF">B6S08_06420</name>
</gene>
<feature type="transmembrane region" description="Helical" evidence="5">
    <location>
        <begin position="35"/>
        <end position="63"/>
    </location>
</feature>
<organism evidence="7">
    <name type="scientific">Oceanimonas doudoroffii</name>
    <dbReference type="NCBI Taxonomy" id="84158"/>
    <lineage>
        <taxon>Bacteria</taxon>
        <taxon>Pseudomonadati</taxon>
        <taxon>Pseudomonadota</taxon>
        <taxon>Gammaproteobacteria</taxon>
        <taxon>Aeromonadales</taxon>
        <taxon>Aeromonadaceae</taxon>
        <taxon>Oceanimonas</taxon>
    </lineage>
</organism>
<evidence type="ECO:0000256" key="5">
    <source>
        <dbReference type="SAM" id="Phobius"/>
    </source>
</evidence>
<feature type="transmembrane region" description="Helical" evidence="5">
    <location>
        <begin position="358"/>
        <end position="376"/>
    </location>
</feature>
<dbReference type="EMBL" id="NBIM01000001">
    <property type="protein sequence ID" value="OXY83128.1"/>
    <property type="molecule type" value="Genomic_DNA"/>
</dbReference>